<dbReference type="SUPFAM" id="SSF53822">
    <property type="entry name" value="Periplasmic binding protein-like I"/>
    <property type="match status" value="1"/>
</dbReference>
<dbReference type="Gene3D" id="3.40.50.2300">
    <property type="match status" value="2"/>
</dbReference>
<dbReference type="PANTHER" id="PTHR47235">
    <property type="entry name" value="BLR6548 PROTEIN"/>
    <property type="match status" value="1"/>
</dbReference>
<evidence type="ECO:0000256" key="3">
    <source>
        <dbReference type="SAM" id="MobiDB-lite"/>
    </source>
</evidence>
<feature type="compositionally biased region" description="Polar residues" evidence="3">
    <location>
        <begin position="378"/>
        <end position="387"/>
    </location>
</feature>
<dbReference type="InterPro" id="IPR028082">
    <property type="entry name" value="Peripla_BP_I"/>
</dbReference>
<comment type="caution">
    <text evidence="6">The sequence shown here is derived from an EMBL/GenBank/DDBJ whole genome shotgun (WGS) entry which is preliminary data.</text>
</comment>
<dbReference type="Proteomes" id="UP000237752">
    <property type="component" value="Unassembled WGS sequence"/>
</dbReference>
<evidence type="ECO:0000259" key="5">
    <source>
        <dbReference type="Pfam" id="PF13458"/>
    </source>
</evidence>
<comment type="similarity">
    <text evidence="1">Belongs to the leucine-binding protein family.</text>
</comment>
<dbReference type="Pfam" id="PF13458">
    <property type="entry name" value="Peripla_BP_6"/>
    <property type="match status" value="1"/>
</dbReference>
<dbReference type="EMBL" id="PVUE01000021">
    <property type="protein sequence ID" value="PRZ36630.1"/>
    <property type="molecule type" value="Genomic_DNA"/>
</dbReference>
<dbReference type="PANTHER" id="PTHR47235:SF1">
    <property type="entry name" value="BLR6548 PROTEIN"/>
    <property type="match status" value="1"/>
</dbReference>
<keyword evidence="7" id="KW-1185">Reference proteome</keyword>
<feature type="region of interest" description="Disordered" evidence="3">
    <location>
        <begin position="370"/>
        <end position="389"/>
    </location>
</feature>
<reference evidence="6 7" key="1">
    <citation type="submission" date="2018-03" db="EMBL/GenBank/DDBJ databases">
        <title>Genomic Encyclopedia of Archaeal and Bacterial Type Strains, Phase II (KMG-II): from individual species to whole genera.</title>
        <authorList>
            <person name="Goeker M."/>
        </authorList>
    </citation>
    <scope>NUCLEOTIDE SEQUENCE [LARGE SCALE GENOMIC DNA]</scope>
    <source>
        <strain evidence="6 7">DSM 100065</strain>
    </source>
</reference>
<name>A0A2T0ZJV7_9ACTN</name>
<protein>
    <submittedName>
        <fullName evidence="6">ABC-type branched-subunit amino acid transport system substrate-binding protein</fullName>
    </submittedName>
</protein>
<dbReference type="RefSeq" id="WP_106350686.1">
    <property type="nucleotide sequence ID" value="NZ_PVUE01000021.1"/>
</dbReference>
<dbReference type="OrthoDB" id="26870at2"/>
<keyword evidence="2 4" id="KW-0732">Signal</keyword>
<feature type="signal peptide" evidence="4">
    <location>
        <begin position="1"/>
        <end position="21"/>
    </location>
</feature>
<sequence>MHKINRAVLAGLIALTLPLAACSTKGGSSGAAKSGAGGVKTDYGVTDKDITLGVMTDASGVFKITGVNLTQGNQLWADDVNAAGGICGRQIKLDVRDNGYQADKAVTLYAAMKDNTAGMLQLLGSPILAALKSTITSDNMLSIPASWASSNLDSPAVLMVGATYDIEIINGLSYLLKQGLIKEGDKIGHIYIDSEYGQGGLVGSQAFAKEHNMTDIPLKVTGTDNDMTAAVTSLKSQGVSAIVTTTGPAQLGSVATQMAAQGIGNLPLLGNNPTWASNLLDTPAKDALGNYYRVTSIVPYSSEVPLAQKIAKEYEAKYTDPPNDAIDFGYASSLAYQAVLEKACKNKDLTRAGIVKAASQVKVDTEGMTAPLDFSKPGQPSTRSTVVEQADASQKGGLKIVQQLTESKEAKDYKIGG</sequence>
<dbReference type="InterPro" id="IPR028081">
    <property type="entry name" value="Leu-bd"/>
</dbReference>
<dbReference type="AlphaFoldDB" id="A0A2T0ZJV7"/>
<evidence type="ECO:0000313" key="7">
    <source>
        <dbReference type="Proteomes" id="UP000237752"/>
    </source>
</evidence>
<accession>A0A2T0ZJV7</accession>
<organism evidence="6 7">
    <name type="scientific">Antricoccus suffuscus</name>
    <dbReference type="NCBI Taxonomy" id="1629062"/>
    <lineage>
        <taxon>Bacteria</taxon>
        <taxon>Bacillati</taxon>
        <taxon>Actinomycetota</taxon>
        <taxon>Actinomycetes</taxon>
        <taxon>Geodermatophilales</taxon>
        <taxon>Antricoccaceae</taxon>
        <taxon>Antricoccus</taxon>
    </lineage>
</organism>
<gene>
    <name evidence="6" type="ORF">CLV47_12167</name>
</gene>
<evidence type="ECO:0000256" key="1">
    <source>
        <dbReference type="ARBA" id="ARBA00010062"/>
    </source>
</evidence>
<evidence type="ECO:0000256" key="4">
    <source>
        <dbReference type="SAM" id="SignalP"/>
    </source>
</evidence>
<proteinExistence type="inferred from homology"/>
<evidence type="ECO:0000256" key="2">
    <source>
        <dbReference type="ARBA" id="ARBA00022729"/>
    </source>
</evidence>
<feature type="chain" id="PRO_5039187622" evidence="4">
    <location>
        <begin position="22"/>
        <end position="417"/>
    </location>
</feature>
<evidence type="ECO:0000313" key="6">
    <source>
        <dbReference type="EMBL" id="PRZ36630.1"/>
    </source>
</evidence>
<feature type="domain" description="Leucine-binding protein" evidence="5">
    <location>
        <begin position="50"/>
        <end position="388"/>
    </location>
</feature>